<keyword evidence="1" id="KW-0560">Oxidoreductase</keyword>
<gene>
    <name evidence="4" type="ORF">J6I44_04760</name>
</gene>
<accession>A0ABT3PLT6</accession>
<dbReference type="InterPro" id="IPR008927">
    <property type="entry name" value="6-PGluconate_DH-like_C_sf"/>
</dbReference>
<feature type="domain" description="3-hydroxyacyl-CoA dehydrogenase C-terminal" evidence="2">
    <location>
        <begin position="186"/>
        <end position="283"/>
    </location>
</feature>
<dbReference type="PANTHER" id="PTHR48075:SF5">
    <property type="entry name" value="3-HYDROXYBUTYRYL-COA DEHYDROGENASE"/>
    <property type="match status" value="1"/>
</dbReference>
<dbReference type="InterPro" id="IPR006180">
    <property type="entry name" value="3-OHacyl-CoA_DH_CS"/>
</dbReference>
<feature type="domain" description="3-hydroxyacyl-CoA dehydrogenase NAD binding" evidence="3">
    <location>
        <begin position="6"/>
        <end position="184"/>
    </location>
</feature>
<comment type="caution">
    <text evidence="4">The sequence shown here is derived from an EMBL/GenBank/DDBJ whole genome shotgun (WGS) entry which is preliminary data.</text>
</comment>
<dbReference type="InterPro" id="IPR006108">
    <property type="entry name" value="3HC_DH_C"/>
</dbReference>
<evidence type="ECO:0000313" key="5">
    <source>
        <dbReference type="Proteomes" id="UP001207918"/>
    </source>
</evidence>
<dbReference type="RefSeq" id="WP_265764844.1">
    <property type="nucleotide sequence ID" value="NZ_JAGGJA010000002.1"/>
</dbReference>
<sequence length="387" mass="43444">MGTNVIGVVGAGTMGQGIAQIASTFHHDVLLYDAYPDKLGKAKHSLRKILQRQVEKERMSQQEVNAIIERIHFAEDLTGFGNCQLVVEAVVENLDIKQDVFKRLEGIVPRDCILATNTSSLSIASISSALKKPNRCLGIHFFNPAPIMPLVEIIPGIATAEETTTTARTLIDDWNKTTVLAKDTPGFIVNRVARPFYSEAIRQLEEGVADVPTIDWAMKEIGGFRMGPFELMDFIGHDINYKVTETVFEEFFYDPRFKPSFTQKRMVEAGFLGKKSGKGFYNYGEEVQNPEPTKDEELGKSIVDRILAMLINEAADAVFMNIATIEDVDLAMTKGVNYPKGLLEWADDIGLEKVFDRITALQMEYGEDRYRPNPLLKRMVRNNGTFY</sequence>
<evidence type="ECO:0000313" key="4">
    <source>
        <dbReference type="EMBL" id="MCW9706149.1"/>
    </source>
</evidence>
<dbReference type="SUPFAM" id="SSF51735">
    <property type="entry name" value="NAD(P)-binding Rossmann-fold domains"/>
    <property type="match status" value="1"/>
</dbReference>
<protein>
    <submittedName>
        <fullName evidence="4">3-hydroxybutyryl-CoA dehydrogenase</fullName>
    </submittedName>
</protein>
<evidence type="ECO:0000259" key="2">
    <source>
        <dbReference type="Pfam" id="PF00725"/>
    </source>
</evidence>
<evidence type="ECO:0000259" key="3">
    <source>
        <dbReference type="Pfam" id="PF02737"/>
    </source>
</evidence>
<feature type="domain" description="3-hydroxyacyl-CoA dehydrogenase C-terminal" evidence="2">
    <location>
        <begin position="302"/>
        <end position="383"/>
    </location>
</feature>
<keyword evidence="5" id="KW-1185">Reference proteome</keyword>
<dbReference type="SUPFAM" id="SSF48179">
    <property type="entry name" value="6-phosphogluconate dehydrogenase C-terminal domain-like"/>
    <property type="match status" value="2"/>
</dbReference>
<dbReference type="InterPro" id="IPR006176">
    <property type="entry name" value="3-OHacyl-CoA_DH_NAD-bd"/>
</dbReference>
<dbReference type="Gene3D" id="3.40.50.720">
    <property type="entry name" value="NAD(P)-binding Rossmann-like Domain"/>
    <property type="match status" value="1"/>
</dbReference>
<name>A0ABT3PLT6_9BACT</name>
<dbReference type="InterPro" id="IPR036291">
    <property type="entry name" value="NAD(P)-bd_dom_sf"/>
</dbReference>
<dbReference type="EMBL" id="JAGGJA010000002">
    <property type="protein sequence ID" value="MCW9706149.1"/>
    <property type="molecule type" value="Genomic_DNA"/>
</dbReference>
<proteinExistence type="predicted"/>
<reference evidence="4 5" key="1">
    <citation type="submission" date="2021-03" db="EMBL/GenBank/DDBJ databases">
        <title>Aliifodinibius sp. nov., a new bacterium isolated from saline soil.</title>
        <authorList>
            <person name="Galisteo C."/>
            <person name="De La Haba R."/>
            <person name="Sanchez-Porro C."/>
            <person name="Ventosa A."/>
        </authorList>
    </citation>
    <scope>NUCLEOTIDE SEQUENCE [LARGE SCALE GENOMIC DNA]</scope>
    <source>
        <strain evidence="4 5">1BSP15-2V2</strain>
    </source>
</reference>
<dbReference type="Pfam" id="PF00725">
    <property type="entry name" value="3HCDH"/>
    <property type="match status" value="2"/>
</dbReference>
<dbReference type="Gene3D" id="1.10.1040.50">
    <property type="match status" value="1"/>
</dbReference>
<dbReference type="Proteomes" id="UP001207918">
    <property type="component" value="Unassembled WGS sequence"/>
</dbReference>
<dbReference type="PANTHER" id="PTHR48075">
    <property type="entry name" value="3-HYDROXYACYL-COA DEHYDROGENASE FAMILY PROTEIN"/>
    <property type="match status" value="1"/>
</dbReference>
<evidence type="ECO:0000256" key="1">
    <source>
        <dbReference type="ARBA" id="ARBA00023002"/>
    </source>
</evidence>
<organism evidence="4 5">
    <name type="scientific">Fodinibius salsisoli</name>
    <dbReference type="NCBI Taxonomy" id="2820877"/>
    <lineage>
        <taxon>Bacteria</taxon>
        <taxon>Pseudomonadati</taxon>
        <taxon>Balneolota</taxon>
        <taxon>Balneolia</taxon>
        <taxon>Balneolales</taxon>
        <taxon>Balneolaceae</taxon>
        <taxon>Fodinibius</taxon>
    </lineage>
</organism>
<dbReference type="Pfam" id="PF02737">
    <property type="entry name" value="3HCDH_N"/>
    <property type="match status" value="1"/>
</dbReference>
<dbReference type="PROSITE" id="PS00067">
    <property type="entry name" value="3HCDH"/>
    <property type="match status" value="1"/>
</dbReference>